<dbReference type="CDD" id="cd04301">
    <property type="entry name" value="NAT_SF"/>
    <property type="match status" value="1"/>
</dbReference>
<reference evidence="5" key="2">
    <citation type="journal article" date="2021" name="PeerJ">
        <title>Extensive microbial diversity within the chicken gut microbiome revealed by metagenomics and culture.</title>
        <authorList>
            <person name="Gilroy R."/>
            <person name="Ravi A."/>
            <person name="Getino M."/>
            <person name="Pursley I."/>
            <person name="Horton D.L."/>
            <person name="Alikhan N.F."/>
            <person name="Baker D."/>
            <person name="Gharbi K."/>
            <person name="Hall N."/>
            <person name="Watson M."/>
            <person name="Adriaenssens E.M."/>
            <person name="Foster-Nyarko E."/>
            <person name="Jarju S."/>
            <person name="Secka A."/>
            <person name="Antonio M."/>
            <person name="Oren A."/>
            <person name="Chaudhuri R.R."/>
            <person name="La Ragione R."/>
            <person name="Hildebrand F."/>
            <person name="Pallen M.J."/>
        </authorList>
    </citation>
    <scope>NUCLEOTIDE SEQUENCE</scope>
    <source>
        <strain evidence="5">ChiSxjej2B14-6234</strain>
    </source>
</reference>
<comment type="similarity">
    <text evidence="3">Belongs to the acetyltransferase family. RimJ subfamily.</text>
</comment>
<reference evidence="5" key="1">
    <citation type="submission" date="2020-10" db="EMBL/GenBank/DDBJ databases">
        <authorList>
            <person name="Gilroy R."/>
        </authorList>
    </citation>
    <scope>NUCLEOTIDE SEQUENCE</scope>
    <source>
        <strain evidence="5">ChiSxjej2B14-6234</strain>
    </source>
</reference>
<evidence type="ECO:0000259" key="4">
    <source>
        <dbReference type="PROSITE" id="PS51186"/>
    </source>
</evidence>
<dbReference type="EMBL" id="DVFJ01000021">
    <property type="protein sequence ID" value="HIQ71854.1"/>
    <property type="molecule type" value="Genomic_DNA"/>
</dbReference>
<evidence type="ECO:0000256" key="2">
    <source>
        <dbReference type="ARBA" id="ARBA00023315"/>
    </source>
</evidence>
<evidence type="ECO:0000313" key="5">
    <source>
        <dbReference type="EMBL" id="HIQ71854.1"/>
    </source>
</evidence>
<dbReference type="PANTHER" id="PTHR43792:SF8">
    <property type="entry name" value="[RIBOSOMAL PROTEIN US5]-ALANINE N-ACETYLTRANSFERASE"/>
    <property type="match status" value="1"/>
</dbReference>
<proteinExistence type="inferred from homology"/>
<dbReference type="Proteomes" id="UP000886887">
    <property type="component" value="Unassembled WGS sequence"/>
</dbReference>
<evidence type="ECO:0000313" key="6">
    <source>
        <dbReference type="Proteomes" id="UP000886887"/>
    </source>
</evidence>
<gene>
    <name evidence="5" type="ORF">IAB73_06595</name>
</gene>
<protein>
    <submittedName>
        <fullName evidence="5">GNAT family N-acetyltransferase</fullName>
    </submittedName>
</protein>
<dbReference type="InterPro" id="IPR051531">
    <property type="entry name" value="N-acetyltransferase"/>
</dbReference>
<evidence type="ECO:0000256" key="3">
    <source>
        <dbReference type="ARBA" id="ARBA00038502"/>
    </source>
</evidence>
<dbReference type="InterPro" id="IPR000182">
    <property type="entry name" value="GNAT_dom"/>
</dbReference>
<accession>A0A9D1CRT6</accession>
<dbReference type="InterPro" id="IPR016181">
    <property type="entry name" value="Acyl_CoA_acyltransferase"/>
</dbReference>
<dbReference type="SUPFAM" id="SSF55729">
    <property type="entry name" value="Acyl-CoA N-acyltransferases (Nat)"/>
    <property type="match status" value="1"/>
</dbReference>
<dbReference type="PANTHER" id="PTHR43792">
    <property type="entry name" value="GNAT FAMILY, PUTATIVE (AFU_ORTHOLOGUE AFUA_3G00765)-RELATED-RELATED"/>
    <property type="match status" value="1"/>
</dbReference>
<keyword evidence="1" id="KW-0808">Transferase</keyword>
<comment type="caution">
    <text evidence="5">The sequence shown here is derived from an EMBL/GenBank/DDBJ whole genome shotgun (WGS) entry which is preliminary data.</text>
</comment>
<organism evidence="5 6">
    <name type="scientific">Candidatus Onthenecus intestinigallinarum</name>
    <dbReference type="NCBI Taxonomy" id="2840875"/>
    <lineage>
        <taxon>Bacteria</taxon>
        <taxon>Bacillati</taxon>
        <taxon>Bacillota</taxon>
        <taxon>Clostridia</taxon>
        <taxon>Eubacteriales</taxon>
        <taxon>Candidatus Onthenecus</taxon>
    </lineage>
</organism>
<feature type="domain" description="N-acetyltransferase" evidence="4">
    <location>
        <begin position="11"/>
        <end position="167"/>
    </location>
</feature>
<sequence length="171" mass="19592">MKINDIETSRLLLRGFTKEDALWAYRIWNNPEMGQYLPDEAKEEIDDEYLKMLEGLGEDEECCYLIPVFKDSLERVGTCSFMVSDDKKVYDIAYCVHKKFWCQGYATEIAQGMIDYARGQGAEKVTIYVGQENAASNRVAQKCGGKIVGESAYKKKGTDIIMKDYKYEIVL</sequence>
<name>A0A9D1CRT6_9FIRM</name>
<evidence type="ECO:0000256" key="1">
    <source>
        <dbReference type="ARBA" id="ARBA00022679"/>
    </source>
</evidence>
<dbReference type="Pfam" id="PF13302">
    <property type="entry name" value="Acetyltransf_3"/>
    <property type="match status" value="1"/>
</dbReference>
<dbReference type="Gene3D" id="3.40.630.30">
    <property type="match status" value="1"/>
</dbReference>
<dbReference type="AlphaFoldDB" id="A0A9D1CRT6"/>
<keyword evidence="2" id="KW-0012">Acyltransferase</keyword>
<dbReference type="PROSITE" id="PS51186">
    <property type="entry name" value="GNAT"/>
    <property type="match status" value="1"/>
</dbReference>
<dbReference type="GO" id="GO:0016747">
    <property type="term" value="F:acyltransferase activity, transferring groups other than amino-acyl groups"/>
    <property type="evidence" value="ECO:0007669"/>
    <property type="project" value="InterPro"/>
</dbReference>